<evidence type="ECO:0000313" key="6">
    <source>
        <dbReference type="Proteomes" id="UP000288216"/>
    </source>
</evidence>
<gene>
    <name evidence="5" type="ORF">scyTo_0019551</name>
</gene>
<dbReference type="EMBL" id="BFAA01014665">
    <property type="protein sequence ID" value="GCB79485.1"/>
    <property type="molecule type" value="Genomic_DNA"/>
</dbReference>
<evidence type="ECO:0000256" key="1">
    <source>
        <dbReference type="ARBA" id="ARBA00009019"/>
    </source>
</evidence>
<dbReference type="AlphaFoldDB" id="A0A401Q278"/>
<keyword evidence="2 3" id="KW-0175">Coiled coil</keyword>
<evidence type="ECO:0000256" key="3">
    <source>
        <dbReference type="SAM" id="Coils"/>
    </source>
</evidence>
<dbReference type="PANTHER" id="PTHR19232:SF10">
    <property type="entry name" value="CEREBELLAR DEGENERATION-RELATED PROTEIN 2-LIKE"/>
    <property type="match status" value="1"/>
</dbReference>
<dbReference type="Proteomes" id="UP000288216">
    <property type="component" value="Unassembled WGS sequence"/>
</dbReference>
<evidence type="ECO:0000256" key="4">
    <source>
        <dbReference type="SAM" id="MobiDB-lite"/>
    </source>
</evidence>
<evidence type="ECO:0000313" key="5">
    <source>
        <dbReference type="EMBL" id="GCB79485.1"/>
    </source>
</evidence>
<evidence type="ECO:0000256" key="2">
    <source>
        <dbReference type="ARBA" id="ARBA00023054"/>
    </source>
</evidence>
<name>A0A401Q278_SCYTO</name>
<organism evidence="5 6">
    <name type="scientific">Scyliorhinus torazame</name>
    <name type="common">Cloudy catshark</name>
    <name type="synonym">Catulus torazame</name>
    <dbReference type="NCBI Taxonomy" id="75743"/>
    <lineage>
        <taxon>Eukaryota</taxon>
        <taxon>Metazoa</taxon>
        <taxon>Chordata</taxon>
        <taxon>Craniata</taxon>
        <taxon>Vertebrata</taxon>
        <taxon>Chondrichthyes</taxon>
        <taxon>Elasmobranchii</taxon>
        <taxon>Galeomorphii</taxon>
        <taxon>Galeoidea</taxon>
        <taxon>Carcharhiniformes</taxon>
        <taxon>Scyliorhinidae</taxon>
        <taxon>Scyliorhinus</taxon>
    </lineage>
</organism>
<sequence length="257" mass="29380">MFCCFRVSVDGRVNNHCGSCKLLLTLLGGSEELGGQEWRFWCVLVSELERFPPPTGLTVEDGNESLRDAVLGLRAATSEAGREQLAQQRLHPGTSSKVRNKTGPGAEHPLRQRQRELCPLPQHPRAGPQQDATPSDYCSRLPMISNNHSMDDFESEEDKPWYDQQDLEQDLHLAAELGKTLLERNKELEDSLQQMYATNQEQVQEIEYLSKQLEMLRQMNEQHAKVYEQLDVTARDLELHNQRLVLDSKASQQKIDR</sequence>
<dbReference type="STRING" id="75743.A0A401Q278"/>
<accession>A0A401Q278</accession>
<dbReference type="InterPro" id="IPR026079">
    <property type="entry name" value="CDR2"/>
</dbReference>
<dbReference type="OrthoDB" id="10059415at2759"/>
<keyword evidence="6" id="KW-1185">Reference proteome</keyword>
<protein>
    <recommendedName>
        <fullName evidence="7">HAP1 N-terminal domain-containing protein</fullName>
    </recommendedName>
</protein>
<comment type="caution">
    <text evidence="5">The sequence shown here is derived from an EMBL/GenBank/DDBJ whole genome shotgun (WGS) entry which is preliminary data.</text>
</comment>
<reference evidence="5 6" key="1">
    <citation type="journal article" date="2018" name="Nat. Ecol. Evol.">
        <title>Shark genomes provide insights into elasmobranch evolution and the origin of vertebrates.</title>
        <authorList>
            <person name="Hara Y"/>
            <person name="Yamaguchi K"/>
            <person name="Onimaru K"/>
            <person name="Kadota M"/>
            <person name="Koyanagi M"/>
            <person name="Keeley SD"/>
            <person name="Tatsumi K"/>
            <person name="Tanaka K"/>
            <person name="Motone F"/>
            <person name="Kageyama Y"/>
            <person name="Nozu R"/>
            <person name="Adachi N"/>
            <person name="Nishimura O"/>
            <person name="Nakagawa R"/>
            <person name="Tanegashima C"/>
            <person name="Kiyatake I"/>
            <person name="Matsumoto R"/>
            <person name="Murakumo K"/>
            <person name="Nishida K"/>
            <person name="Terakita A"/>
            <person name="Kuratani S"/>
            <person name="Sato K"/>
            <person name="Hyodo S Kuraku.S."/>
        </authorList>
    </citation>
    <scope>NUCLEOTIDE SEQUENCE [LARGE SCALE GENOMIC DNA]</scope>
</reference>
<feature type="region of interest" description="Disordered" evidence="4">
    <location>
        <begin position="77"/>
        <end position="110"/>
    </location>
</feature>
<dbReference type="PANTHER" id="PTHR19232">
    <property type="entry name" value="CENTROCORTIN FAMILY MEMBER"/>
    <property type="match status" value="1"/>
</dbReference>
<feature type="coiled-coil region" evidence="3">
    <location>
        <begin position="185"/>
        <end position="219"/>
    </location>
</feature>
<comment type="similarity">
    <text evidence="1">Belongs to the CDR2 family.</text>
</comment>
<evidence type="ECO:0008006" key="7">
    <source>
        <dbReference type="Google" id="ProtNLM"/>
    </source>
</evidence>
<proteinExistence type="inferred from homology"/>
<feature type="non-terminal residue" evidence="5">
    <location>
        <position position="257"/>
    </location>
</feature>